<gene>
    <name evidence="10" type="ORF">FPZ12_032665</name>
</gene>
<sequence length="457" mass="47546">MWRISLVIVFGAFVSMLDTSLVNVGLDAIGTDLHASLAQVQWVASAYLIALAVSLPLCGWLGRKVGVGRLWLAAFAAFTVASGLCALAGDVGWLVALRVVQGAAAGLLVPAGQTILGQAVGPQRLGRVMSILGIAVSSGPAIGPSVGGVLLNSLSWQWLFLINLPIGVIGIALGLRYVPRGERAEVPRLDWTGFALIGLGLPMFVYAVTRWGERATLADASVLVPLVLGIAGLVAFGLRRREHPLLDLRLFRDPVYAAASTSSAFIGAAMFGAMLLFPLYFQILRGADVVTTGLSLISLGVGTMIVLPLSGWLTDKYGGGIVALCGNVLSVVTTLPFAFLGAGTSAVTLQILLFLRGLALALSAVPAGTTAFAAVRREQLPDATTQVNILQRVGGAVGGALFAVVLAQHLPGGAEHAFQLAFWWVTGASVVAVGWTIWLFLAQRAAKAERPLATVAT</sequence>
<dbReference type="CDD" id="cd17503">
    <property type="entry name" value="MFS_LmrB_MDR_like"/>
    <property type="match status" value="1"/>
</dbReference>
<feature type="domain" description="Major facilitator superfamily (MFS) profile" evidence="9">
    <location>
        <begin position="4"/>
        <end position="446"/>
    </location>
</feature>
<comment type="similarity">
    <text evidence="2">Belongs to the major facilitator superfamily. EmrB family.</text>
</comment>
<evidence type="ECO:0000313" key="10">
    <source>
        <dbReference type="EMBL" id="KAA9154215.1"/>
    </source>
</evidence>
<evidence type="ECO:0000259" key="9">
    <source>
        <dbReference type="PROSITE" id="PS50850"/>
    </source>
</evidence>
<evidence type="ECO:0000256" key="6">
    <source>
        <dbReference type="ARBA" id="ARBA00022989"/>
    </source>
</evidence>
<feature type="transmembrane region" description="Helical" evidence="8">
    <location>
        <begin position="40"/>
        <end position="58"/>
    </location>
</feature>
<feature type="transmembrane region" description="Helical" evidence="8">
    <location>
        <begin position="189"/>
        <end position="208"/>
    </location>
</feature>
<dbReference type="EMBL" id="VMNW02000068">
    <property type="protein sequence ID" value="KAA9154215.1"/>
    <property type="molecule type" value="Genomic_DNA"/>
</dbReference>
<keyword evidence="4" id="KW-1003">Cell membrane</keyword>
<evidence type="ECO:0000256" key="1">
    <source>
        <dbReference type="ARBA" id="ARBA00004651"/>
    </source>
</evidence>
<dbReference type="Proteomes" id="UP000319769">
    <property type="component" value="Unassembled WGS sequence"/>
</dbReference>
<dbReference type="Gene3D" id="1.20.1720.10">
    <property type="entry name" value="Multidrug resistance protein D"/>
    <property type="match status" value="1"/>
</dbReference>
<evidence type="ECO:0000256" key="3">
    <source>
        <dbReference type="ARBA" id="ARBA00022448"/>
    </source>
</evidence>
<dbReference type="SUPFAM" id="SSF103473">
    <property type="entry name" value="MFS general substrate transporter"/>
    <property type="match status" value="1"/>
</dbReference>
<dbReference type="Pfam" id="PF07690">
    <property type="entry name" value="MFS_1"/>
    <property type="match status" value="1"/>
</dbReference>
<keyword evidence="5 8" id="KW-0812">Transmembrane</keyword>
<feature type="transmembrane region" description="Helical" evidence="8">
    <location>
        <begin position="95"/>
        <end position="116"/>
    </location>
</feature>
<dbReference type="NCBIfam" id="TIGR00711">
    <property type="entry name" value="efflux_EmrB"/>
    <property type="match status" value="1"/>
</dbReference>
<feature type="transmembrane region" description="Helical" evidence="8">
    <location>
        <begin position="70"/>
        <end position="89"/>
    </location>
</feature>
<feature type="transmembrane region" description="Helical" evidence="8">
    <location>
        <begin position="289"/>
        <end position="309"/>
    </location>
</feature>
<evidence type="ECO:0000256" key="7">
    <source>
        <dbReference type="ARBA" id="ARBA00023136"/>
    </source>
</evidence>
<feature type="transmembrane region" description="Helical" evidence="8">
    <location>
        <begin position="220"/>
        <end position="238"/>
    </location>
</feature>
<dbReference type="PROSITE" id="PS50850">
    <property type="entry name" value="MFS"/>
    <property type="match status" value="1"/>
</dbReference>
<organism evidence="10 11">
    <name type="scientific">Amycolatopsis acidicola</name>
    <dbReference type="NCBI Taxonomy" id="2596893"/>
    <lineage>
        <taxon>Bacteria</taxon>
        <taxon>Bacillati</taxon>
        <taxon>Actinomycetota</taxon>
        <taxon>Actinomycetes</taxon>
        <taxon>Pseudonocardiales</taxon>
        <taxon>Pseudonocardiaceae</taxon>
        <taxon>Amycolatopsis</taxon>
    </lineage>
</organism>
<evidence type="ECO:0000256" key="2">
    <source>
        <dbReference type="ARBA" id="ARBA00008537"/>
    </source>
</evidence>
<keyword evidence="7 8" id="KW-0472">Membrane</keyword>
<feature type="transmembrane region" description="Helical" evidence="8">
    <location>
        <begin position="351"/>
        <end position="375"/>
    </location>
</feature>
<dbReference type="AlphaFoldDB" id="A0A5N0UUW3"/>
<dbReference type="InterPro" id="IPR011701">
    <property type="entry name" value="MFS"/>
</dbReference>
<dbReference type="Gene3D" id="1.20.1250.20">
    <property type="entry name" value="MFS general substrate transporter like domains"/>
    <property type="match status" value="1"/>
</dbReference>
<accession>A0A5N0UUW3</accession>
<dbReference type="OrthoDB" id="5168668at2"/>
<dbReference type="PANTHER" id="PTHR42718:SF9">
    <property type="entry name" value="MAJOR FACILITATOR SUPERFAMILY MULTIDRUG TRANSPORTER MFSC"/>
    <property type="match status" value="1"/>
</dbReference>
<protein>
    <submittedName>
        <fullName evidence="10">Multidrug efflux MFS transporter</fullName>
    </submittedName>
</protein>
<dbReference type="PRINTS" id="PR01036">
    <property type="entry name" value="TCRTETB"/>
</dbReference>
<feature type="transmembrane region" description="Helical" evidence="8">
    <location>
        <begin position="259"/>
        <end position="283"/>
    </location>
</feature>
<evidence type="ECO:0000256" key="5">
    <source>
        <dbReference type="ARBA" id="ARBA00022692"/>
    </source>
</evidence>
<keyword evidence="6 8" id="KW-1133">Transmembrane helix</keyword>
<feature type="transmembrane region" description="Helical" evidence="8">
    <location>
        <begin position="156"/>
        <end position="177"/>
    </location>
</feature>
<dbReference type="GO" id="GO:0022857">
    <property type="term" value="F:transmembrane transporter activity"/>
    <property type="evidence" value="ECO:0007669"/>
    <property type="project" value="InterPro"/>
</dbReference>
<comment type="caution">
    <text evidence="10">The sequence shown here is derived from an EMBL/GenBank/DDBJ whole genome shotgun (WGS) entry which is preliminary data.</text>
</comment>
<comment type="subcellular location">
    <subcellularLocation>
        <location evidence="1">Cell membrane</location>
        <topology evidence="1">Multi-pass membrane protein</topology>
    </subcellularLocation>
</comment>
<dbReference type="GO" id="GO:0005886">
    <property type="term" value="C:plasma membrane"/>
    <property type="evidence" value="ECO:0007669"/>
    <property type="project" value="UniProtKB-SubCell"/>
</dbReference>
<dbReference type="InterPro" id="IPR004638">
    <property type="entry name" value="EmrB-like"/>
</dbReference>
<reference evidence="10" key="1">
    <citation type="submission" date="2019-09" db="EMBL/GenBank/DDBJ databases">
        <authorList>
            <person name="Teo W.F.A."/>
            <person name="Duangmal K."/>
        </authorList>
    </citation>
    <scope>NUCLEOTIDE SEQUENCE [LARGE SCALE GENOMIC DNA]</scope>
    <source>
        <strain evidence="10">K81G1</strain>
    </source>
</reference>
<name>A0A5N0UUW3_9PSEU</name>
<evidence type="ECO:0000256" key="4">
    <source>
        <dbReference type="ARBA" id="ARBA00022475"/>
    </source>
</evidence>
<proteinExistence type="inferred from homology"/>
<dbReference type="PANTHER" id="PTHR42718">
    <property type="entry name" value="MAJOR FACILITATOR SUPERFAMILY MULTIDRUG TRANSPORTER MFSC"/>
    <property type="match status" value="1"/>
</dbReference>
<evidence type="ECO:0000256" key="8">
    <source>
        <dbReference type="SAM" id="Phobius"/>
    </source>
</evidence>
<keyword evidence="11" id="KW-1185">Reference proteome</keyword>
<feature type="transmembrane region" description="Helical" evidence="8">
    <location>
        <begin position="421"/>
        <end position="441"/>
    </location>
</feature>
<feature type="transmembrane region" description="Helical" evidence="8">
    <location>
        <begin position="387"/>
        <end position="409"/>
    </location>
</feature>
<feature type="transmembrane region" description="Helical" evidence="8">
    <location>
        <begin position="321"/>
        <end position="339"/>
    </location>
</feature>
<dbReference type="InterPro" id="IPR036259">
    <property type="entry name" value="MFS_trans_sf"/>
</dbReference>
<evidence type="ECO:0000313" key="11">
    <source>
        <dbReference type="Proteomes" id="UP000319769"/>
    </source>
</evidence>
<dbReference type="InterPro" id="IPR020846">
    <property type="entry name" value="MFS_dom"/>
</dbReference>
<feature type="transmembrane region" description="Helical" evidence="8">
    <location>
        <begin position="128"/>
        <end position="150"/>
    </location>
</feature>
<keyword evidence="3" id="KW-0813">Transport</keyword>